<proteinExistence type="predicted"/>
<dbReference type="RefSeq" id="WP_097903118.1">
    <property type="nucleotide sequence ID" value="NZ_NVLK01000012.1"/>
</dbReference>
<evidence type="ECO:0000313" key="4">
    <source>
        <dbReference type="Proteomes" id="UP000220006"/>
    </source>
</evidence>
<name>A0A2A7I0U7_BACCE</name>
<feature type="domain" description="Siphovirus-type tail component RIFT-related" evidence="1">
    <location>
        <begin position="21"/>
        <end position="136"/>
    </location>
</feature>
<dbReference type="InterPro" id="IPR054738">
    <property type="entry name" value="Siphovirus-type_tail_C"/>
</dbReference>
<dbReference type="EMBL" id="NVLK01000012">
    <property type="protein sequence ID" value="PEC22790.1"/>
    <property type="molecule type" value="Genomic_DNA"/>
</dbReference>
<dbReference type="InterPro" id="IPR008841">
    <property type="entry name" value="Siphovirus-type_tail_N"/>
</dbReference>
<protein>
    <submittedName>
        <fullName evidence="3">Phage tail protein</fullName>
    </submittedName>
</protein>
<sequence>MERLIFTNSRGDTVHIGGGQSPFLLSLVGGLGDVQTEIRTQNNSFTDGSHYIDSVFEEREIPVSFVIEGSEYSEVSKRRIELTKCLNPKFGQGVLTYINDYITVSIHAVCETLPTYPDGAENRGRRFQKGEVNFICHDPLFFTERKRDDLGAWIETFEFAFEIPNDTGMQFGYKDPQSIVNVINEGHVETGMEIEIKASGSVKNPSVLNVNTGEYIKILKTMVAGEVITINTNRGVKSVTSSIEGKIARKLDLNSTFFQLDVGGNLLKHDAEEKFDMMEMSVYHTPKLLGV</sequence>
<dbReference type="Proteomes" id="UP000220006">
    <property type="component" value="Unassembled WGS sequence"/>
</dbReference>
<reference evidence="3 4" key="1">
    <citation type="submission" date="2017-09" db="EMBL/GenBank/DDBJ databases">
        <title>Large-scale bioinformatics analysis of Bacillus genomes uncovers conserved roles of natural products in bacterial physiology.</title>
        <authorList>
            <consortium name="Agbiome Team Llc"/>
            <person name="Bleich R.M."/>
            <person name="Grubbs K.J."/>
            <person name="Santa Maria K.C."/>
            <person name="Allen S.E."/>
            <person name="Farag S."/>
            <person name="Shank E.A."/>
            <person name="Bowers A."/>
        </authorList>
    </citation>
    <scope>NUCLEOTIDE SEQUENCE [LARGE SCALE GENOMIC DNA]</scope>
    <source>
        <strain evidence="3 4">AFS096845</strain>
    </source>
</reference>
<dbReference type="Pfam" id="PF22768">
    <property type="entry name" value="SPP1_Dit"/>
    <property type="match status" value="1"/>
</dbReference>
<evidence type="ECO:0000259" key="1">
    <source>
        <dbReference type="Pfam" id="PF05709"/>
    </source>
</evidence>
<dbReference type="Pfam" id="PF05709">
    <property type="entry name" value="Sipho_tail"/>
    <property type="match status" value="1"/>
</dbReference>
<comment type="caution">
    <text evidence="3">The sequence shown here is derived from an EMBL/GenBank/DDBJ whole genome shotgun (WGS) entry which is preliminary data.</text>
</comment>
<accession>A0A2A7I0U7</accession>
<evidence type="ECO:0000313" key="3">
    <source>
        <dbReference type="EMBL" id="PEC22790.1"/>
    </source>
</evidence>
<dbReference type="Gene3D" id="2.60.120.860">
    <property type="match status" value="1"/>
</dbReference>
<dbReference type="AlphaFoldDB" id="A0A2A7I0U7"/>
<gene>
    <name evidence="3" type="ORF">COM96_06580</name>
</gene>
<organism evidence="3 4">
    <name type="scientific">Bacillus cereus</name>
    <dbReference type="NCBI Taxonomy" id="1396"/>
    <lineage>
        <taxon>Bacteria</taxon>
        <taxon>Bacillati</taxon>
        <taxon>Bacillota</taxon>
        <taxon>Bacilli</taxon>
        <taxon>Bacillales</taxon>
        <taxon>Bacillaceae</taxon>
        <taxon>Bacillus</taxon>
        <taxon>Bacillus cereus group</taxon>
    </lineage>
</organism>
<dbReference type="Gene3D" id="2.40.30.200">
    <property type="match status" value="1"/>
</dbReference>
<feature type="domain" description="Siphovirus-type tail component C-terminal" evidence="2">
    <location>
        <begin position="185"/>
        <end position="269"/>
    </location>
</feature>
<evidence type="ECO:0000259" key="2">
    <source>
        <dbReference type="Pfam" id="PF22768"/>
    </source>
</evidence>